<dbReference type="Proteomes" id="UP000077755">
    <property type="component" value="Chromosome 5"/>
</dbReference>
<gene>
    <name evidence="5" type="ORF">DCAR_0519547</name>
</gene>
<dbReference type="InterPro" id="IPR013520">
    <property type="entry name" value="Ribonucl_H"/>
</dbReference>
<feature type="domain" description="Exonuclease" evidence="4">
    <location>
        <begin position="111"/>
        <end position="296"/>
    </location>
</feature>
<dbReference type="CDD" id="cd06133">
    <property type="entry name" value="ERI-1_3'hExo_like"/>
    <property type="match status" value="1"/>
</dbReference>
<keyword evidence="2" id="KW-0378">Hydrolase</keyword>
<proteinExistence type="predicted"/>
<dbReference type="SUPFAM" id="SSF53098">
    <property type="entry name" value="Ribonuclease H-like"/>
    <property type="match status" value="1"/>
</dbReference>
<protein>
    <recommendedName>
        <fullName evidence="4">Exonuclease domain-containing protein</fullName>
    </recommendedName>
</protein>
<keyword evidence="3" id="KW-0269">Exonuclease</keyword>
<keyword evidence="1" id="KW-0540">Nuclease</keyword>
<evidence type="ECO:0000313" key="6">
    <source>
        <dbReference type="Proteomes" id="UP000077755"/>
    </source>
</evidence>
<dbReference type="Gene3D" id="3.30.420.10">
    <property type="entry name" value="Ribonuclease H-like superfamily/Ribonuclease H"/>
    <property type="match status" value="1"/>
</dbReference>
<keyword evidence="6" id="KW-1185">Reference proteome</keyword>
<dbReference type="PANTHER" id="PTHR23044">
    <property type="entry name" value="3'-5' EXONUCLEASE ERI1-RELATED"/>
    <property type="match status" value="1"/>
</dbReference>
<evidence type="ECO:0000256" key="3">
    <source>
        <dbReference type="ARBA" id="ARBA00022839"/>
    </source>
</evidence>
<dbReference type="GO" id="GO:0000175">
    <property type="term" value="F:3'-5'-RNA exonuclease activity"/>
    <property type="evidence" value="ECO:0007669"/>
    <property type="project" value="InterPro"/>
</dbReference>
<dbReference type="Pfam" id="PF00929">
    <property type="entry name" value="RNase_T"/>
    <property type="match status" value="1"/>
</dbReference>
<name>A0AAF0X4M6_DAUCS</name>
<dbReference type="InterPro" id="IPR036397">
    <property type="entry name" value="RNaseH_sf"/>
</dbReference>
<reference evidence="5" key="2">
    <citation type="submission" date="2022-03" db="EMBL/GenBank/DDBJ databases">
        <title>Draft title - Genomic analysis of global carrot germplasm unveils the trajectory of domestication and the origin of high carotenoid orange carrot.</title>
        <authorList>
            <person name="Iorizzo M."/>
            <person name="Ellison S."/>
            <person name="Senalik D."/>
            <person name="Macko-Podgorni A."/>
            <person name="Grzebelus D."/>
            <person name="Bostan H."/>
            <person name="Rolling W."/>
            <person name="Curaba J."/>
            <person name="Simon P."/>
        </authorList>
    </citation>
    <scope>NUCLEOTIDE SEQUENCE</scope>
    <source>
        <tissue evidence="5">Leaf</tissue>
    </source>
</reference>
<evidence type="ECO:0000256" key="2">
    <source>
        <dbReference type="ARBA" id="ARBA00022801"/>
    </source>
</evidence>
<dbReference type="InterPro" id="IPR012337">
    <property type="entry name" value="RNaseH-like_sf"/>
</dbReference>
<dbReference type="PANTHER" id="PTHR23044:SF61">
    <property type="entry name" value="3'-5' EXORIBONUCLEASE 1-RELATED"/>
    <property type="match status" value="1"/>
</dbReference>
<dbReference type="SMART" id="SM00479">
    <property type="entry name" value="EXOIII"/>
    <property type="match status" value="1"/>
</dbReference>
<dbReference type="AlphaFoldDB" id="A0AAF0X4M6"/>
<evidence type="ECO:0000313" key="5">
    <source>
        <dbReference type="EMBL" id="WOH00189.1"/>
    </source>
</evidence>
<evidence type="ECO:0000256" key="1">
    <source>
        <dbReference type="ARBA" id="ARBA00022722"/>
    </source>
</evidence>
<evidence type="ECO:0000259" key="4">
    <source>
        <dbReference type="SMART" id="SM00479"/>
    </source>
</evidence>
<dbReference type="InterPro" id="IPR051274">
    <property type="entry name" value="3-5_Exoribonuclease"/>
</dbReference>
<dbReference type="EMBL" id="CP093347">
    <property type="protein sequence ID" value="WOH00189.1"/>
    <property type="molecule type" value="Genomic_DNA"/>
</dbReference>
<sequence>MCLGCGRARTDIYMAHRGAMVSIASAAGEFSLPTPTGESDSLSTELSSLKLDFFNVFKGATPRKPTCLYFTQGCCTMMDQSDHLDTHTHGFLELNTKSFDLSKVQPQDFDYFLVLDLEGNIEILEFPVLLIDAKTLELVDFFHRFVRPRKLRKERLDQNVEQHFGKFGINSIWHETAILFKDVIPQFEDWLAKHNVLTKELGGHLNKAAFVTCGNWDIKTKIPDQCRVSRMELPPYFMEWINLKDIYLNFYGWRGRSMLAMMGQLQMPLVGNHHLGIDDATNITRILQRLIVDGSVLRITARRNSDKKVEFLFENRIW</sequence>
<reference evidence="5" key="1">
    <citation type="journal article" date="2016" name="Nat. Genet.">
        <title>A high-quality carrot genome assembly provides new insights into carotenoid accumulation and asterid genome evolution.</title>
        <authorList>
            <person name="Iorizzo M."/>
            <person name="Ellison S."/>
            <person name="Senalik D."/>
            <person name="Zeng P."/>
            <person name="Satapoomin P."/>
            <person name="Huang J."/>
            <person name="Bowman M."/>
            <person name="Iovene M."/>
            <person name="Sanseverino W."/>
            <person name="Cavagnaro P."/>
            <person name="Yildiz M."/>
            <person name="Macko-Podgorni A."/>
            <person name="Moranska E."/>
            <person name="Grzebelus E."/>
            <person name="Grzebelus D."/>
            <person name="Ashrafi H."/>
            <person name="Zheng Z."/>
            <person name="Cheng S."/>
            <person name="Spooner D."/>
            <person name="Van Deynze A."/>
            <person name="Simon P."/>
        </authorList>
    </citation>
    <scope>NUCLEOTIDE SEQUENCE</scope>
    <source>
        <tissue evidence="5">Leaf</tissue>
    </source>
</reference>
<dbReference type="KEGG" id="dcr:108222124"/>
<dbReference type="InterPro" id="IPR047201">
    <property type="entry name" value="ERI-1_3'hExo-like"/>
</dbReference>
<dbReference type="GO" id="GO:0003676">
    <property type="term" value="F:nucleic acid binding"/>
    <property type="evidence" value="ECO:0007669"/>
    <property type="project" value="InterPro"/>
</dbReference>
<accession>A0AAF0X4M6</accession>
<organism evidence="5 6">
    <name type="scientific">Daucus carota subsp. sativus</name>
    <name type="common">Carrot</name>
    <dbReference type="NCBI Taxonomy" id="79200"/>
    <lineage>
        <taxon>Eukaryota</taxon>
        <taxon>Viridiplantae</taxon>
        <taxon>Streptophyta</taxon>
        <taxon>Embryophyta</taxon>
        <taxon>Tracheophyta</taxon>
        <taxon>Spermatophyta</taxon>
        <taxon>Magnoliopsida</taxon>
        <taxon>eudicotyledons</taxon>
        <taxon>Gunneridae</taxon>
        <taxon>Pentapetalae</taxon>
        <taxon>asterids</taxon>
        <taxon>campanulids</taxon>
        <taxon>Apiales</taxon>
        <taxon>Apiaceae</taxon>
        <taxon>Apioideae</taxon>
        <taxon>Scandiceae</taxon>
        <taxon>Daucinae</taxon>
        <taxon>Daucus</taxon>
        <taxon>Daucus sect. Daucus</taxon>
    </lineage>
</organism>